<feature type="transmembrane region" description="Helical" evidence="1">
    <location>
        <begin position="166"/>
        <end position="186"/>
    </location>
</feature>
<evidence type="ECO:0000313" key="3">
    <source>
        <dbReference type="EMBL" id="PCH41709.1"/>
    </source>
</evidence>
<dbReference type="EMBL" id="KB468113">
    <property type="protein sequence ID" value="PCH41709.1"/>
    <property type="molecule type" value="Genomic_DNA"/>
</dbReference>
<gene>
    <name evidence="3" type="ORF">WOLCODRAFT_137556</name>
</gene>
<dbReference type="OrthoDB" id="2953893at2759"/>
<feature type="transmembrane region" description="Helical" evidence="1">
    <location>
        <begin position="123"/>
        <end position="146"/>
    </location>
</feature>
<sequence length="343" mass="37941">MTTPTSFPVSIPLLAGPQFLGICFNWALLGLLNLQVYLYYDYFPKDRLSLKCLVYSVFIYEWVQTGLITAAAMDVYVYHYGDQLALVEFHNTWFSATIMCGLISATVQCFFAWRIYQLSRSRVLAGCVVVLAFFQGISSIICGVFEKQEVVASALQGHLLKAAVSWLAGSVVVDVLIAVSMTILLLRSKSGIAQTDALINRMVQLVVETGTLTASLAILVLICANVRPLHRTLVYEAPALILTKMYSNTFLTNLNNREYIRRQDKSAVELMPESGSGLRFAQTVSLSVPKGTVTTTHTGESSAAETDVVQKSFVLASNMKEVQKRTITQSDTNTRHPRRNSIV</sequence>
<dbReference type="Pfam" id="PF20152">
    <property type="entry name" value="DUF6534"/>
    <property type="match status" value="1"/>
</dbReference>
<keyword evidence="1" id="KW-1133">Transmembrane helix</keyword>
<dbReference type="Proteomes" id="UP000218811">
    <property type="component" value="Unassembled WGS sequence"/>
</dbReference>
<dbReference type="OMA" id="WFSATIM"/>
<protein>
    <recommendedName>
        <fullName evidence="2">DUF6534 domain-containing protein</fullName>
    </recommendedName>
</protein>
<organism evidence="3 4">
    <name type="scientific">Wolfiporia cocos (strain MD-104)</name>
    <name type="common">Brown rot fungus</name>
    <dbReference type="NCBI Taxonomy" id="742152"/>
    <lineage>
        <taxon>Eukaryota</taxon>
        <taxon>Fungi</taxon>
        <taxon>Dikarya</taxon>
        <taxon>Basidiomycota</taxon>
        <taxon>Agaricomycotina</taxon>
        <taxon>Agaricomycetes</taxon>
        <taxon>Polyporales</taxon>
        <taxon>Phaeolaceae</taxon>
        <taxon>Wolfiporia</taxon>
    </lineage>
</organism>
<name>A0A2H3JSD7_WOLCO</name>
<feature type="transmembrane region" description="Helical" evidence="1">
    <location>
        <begin position="52"/>
        <end position="73"/>
    </location>
</feature>
<reference evidence="3 4" key="1">
    <citation type="journal article" date="2012" name="Science">
        <title>The Paleozoic origin of enzymatic lignin decomposition reconstructed from 31 fungal genomes.</title>
        <authorList>
            <person name="Floudas D."/>
            <person name="Binder M."/>
            <person name="Riley R."/>
            <person name="Barry K."/>
            <person name="Blanchette R.A."/>
            <person name="Henrissat B."/>
            <person name="Martinez A.T."/>
            <person name="Otillar R."/>
            <person name="Spatafora J.W."/>
            <person name="Yadav J.S."/>
            <person name="Aerts A."/>
            <person name="Benoit I."/>
            <person name="Boyd A."/>
            <person name="Carlson A."/>
            <person name="Copeland A."/>
            <person name="Coutinho P.M."/>
            <person name="de Vries R.P."/>
            <person name="Ferreira P."/>
            <person name="Findley K."/>
            <person name="Foster B."/>
            <person name="Gaskell J."/>
            <person name="Glotzer D."/>
            <person name="Gorecki P."/>
            <person name="Heitman J."/>
            <person name="Hesse C."/>
            <person name="Hori C."/>
            <person name="Igarashi K."/>
            <person name="Jurgens J.A."/>
            <person name="Kallen N."/>
            <person name="Kersten P."/>
            <person name="Kohler A."/>
            <person name="Kuees U."/>
            <person name="Kumar T.K.A."/>
            <person name="Kuo A."/>
            <person name="LaButti K."/>
            <person name="Larrondo L.F."/>
            <person name="Lindquist E."/>
            <person name="Ling A."/>
            <person name="Lombard V."/>
            <person name="Lucas S."/>
            <person name="Lundell T."/>
            <person name="Martin R."/>
            <person name="McLaughlin D.J."/>
            <person name="Morgenstern I."/>
            <person name="Morin E."/>
            <person name="Murat C."/>
            <person name="Nagy L.G."/>
            <person name="Nolan M."/>
            <person name="Ohm R.A."/>
            <person name="Patyshakuliyeva A."/>
            <person name="Rokas A."/>
            <person name="Ruiz-Duenas F.J."/>
            <person name="Sabat G."/>
            <person name="Salamov A."/>
            <person name="Samejima M."/>
            <person name="Schmutz J."/>
            <person name="Slot J.C."/>
            <person name="St John F."/>
            <person name="Stenlid J."/>
            <person name="Sun H."/>
            <person name="Sun S."/>
            <person name="Syed K."/>
            <person name="Tsang A."/>
            <person name="Wiebenga A."/>
            <person name="Young D."/>
            <person name="Pisabarro A."/>
            <person name="Eastwood D.C."/>
            <person name="Martin F."/>
            <person name="Cullen D."/>
            <person name="Grigoriev I.V."/>
            <person name="Hibbett D.S."/>
        </authorList>
    </citation>
    <scope>NUCLEOTIDE SEQUENCE [LARGE SCALE GENOMIC DNA]</scope>
    <source>
        <strain evidence="3 4">MD-104</strain>
    </source>
</reference>
<dbReference type="PANTHER" id="PTHR40465:SF1">
    <property type="entry name" value="DUF6534 DOMAIN-CONTAINING PROTEIN"/>
    <property type="match status" value="1"/>
</dbReference>
<evidence type="ECO:0000313" key="4">
    <source>
        <dbReference type="Proteomes" id="UP000218811"/>
    </source>
</evidence>
<accession>A0A2H3JSD7</accession>
<dbReference type="AlphaFoldDB" id="A0A2H3JSD7"/>
<keyword evidence="1" id="KW-0472">Membrane</keyword>
<evidence type="ECO:0000259" key="2">
    <source>
        <dbReference type="Pfam" id="PF20152"/>
    </source>
</evidence>
<evidence type="ECO:0000256" key="1">
    <source>
        <dbReference type="SAM" id="Phobius"/>
    </source>
</evidence>
<proteinExistence type="predicted"/>
<dbReference type="InterPro" id="IPR045339">
    <property type="entry name" value="DUF6534"/>
</dbReference>
<keyword evidence="4" id="KW-1185">Reference proteome</keyword>
<dbReference type="PANTHER" id="PTHR40465">
    <property type="entry name" value="CHROMOSOME 1, WHOLE GENOME SHOTGUN SEQUENCE"/>
    <property type="match status" value="1"/>
</dbReference>
<keyword evidence="1" id="KW-0812">Transmembrane</keyword>
<feature type="transmembrane region" description="Helical" evidence="1">
    <location>
        <begin position="93"/>
        <end position="116"/>
    </location>
</feature>
<feature type="domain" description="DUF6534" evidence="2">
    <location>
        <begin position="170"/>
        <end position="259"/>
    </location>
</feature>
<feature type="transmembrane region" description="Helical" evidence="1">
    <location>
        <begin position="19"/>
        <end position="40"/>
    </location>
</feature>